<dbReference type="SUPFAM" id="SSF46689">
    <property type="entry name" value="Homeodomain-like"/>
    <property type="match status" value="2"/>
</dbReference>
<dbReference type="InterPro" id="IPR041522">
    <property type="entry name" value="CdaR_GGDEF"/>
</dbReference>
<dbReference type="SMART" id="SM00342">
    <property type="entry name" value="HTH_ARAC"/>
    <property type="match status" value="1"/>
</dbReference>
<evidence type="ECO:0000259" key="5">
    <source>
        <dbReference type="PROSITE" id="PS01124"/>
    </source>
</evidence>
<dbReference type="CDD" id="cd17536">
    <property type="entry name" value="REC_YesN-like"/>
    <property type="match status" value="1"/>
</dbReference>
<keyword evidence="1" id="KW-0805">Transcription regulation</keyword>
<dbReference type="EMBL" id="LYPA01000022">
    <property type="protein sequence ID" value="OBR69049.1"/>
    <property type="molecule type" value="Genomic_DNA"/>
</dbReference>
<dbReference type="Pfam" id="PF12833">
    <property type="entry name" value="HTH_18"/>
    <property type="match status" value="1"/>
</dbReference>
<dbReference type="PRINTS" id="PR00032">
    <property type="entry name" value="HTHARAC"/>
</dbReference>
<dbReference type="InterPro" id="IPR018062">
    <property type="entry name" value="HTH_AraC-typ_CS"/>
</dbReference>
<dbReference type="PROSITE" id="PS01124">
    <property type="entry name" value="HTH_ARAC_FAMILY_2"/>
    <property type="match status" value="1"/>
</dbReference>
<keyword evidence="4" id="KW-0597">Phosphoprotein</keyword>
<reference evidence="7 8" key="1">
    <citation type="submission" date="2016-05" db="EMBL/GenBank/DDBJ databases">
        <title>Paenibacillus oryzae. sp. nov., isolated from the rice root.</title>
        <authorList>
            <person name="Zhang J."/>
            <person name="Zhang X."/>
        </authorList>
    </citation>
    <scope>NUCLEOTIDE SEQUENCE [LARGE SCALE GENOMIC DNA]</scope>
    <source>
        <strain evidence="7 8">1DrF-4</strain>
    </source>
</reference>
<dbReference type="SUPFAM" id="SSF52172">
    <property type="entry name" value="CheY-like"/>
    <property type="match status" value="1"/>
</dbReference>
<comment type="caution">
    <text evidence="7">The sequence shown here is derived from an EMBL/GenBank/DDBJ whole genome shotgun (WGS) entry which is preliminary data.</text>
</comment>
<evidence type="ECO:0000256" key="2">
    <source>
        <dbReference type="ARBA" id="ARBA00023125"/>
    </source>
</evidence>
<evidence type="ECO:0000256" key="3">
    <source>
        <dbReference type="ARBA" id="ARBA00023163"/>
    </source>
</evidence>
<feature type="modified residue" description="4-aspartylphosphate" evidence="4">
    <location>
        <position position="57"/>
    </location>
</feature>
<dbReference type="PANTHER" id="PTHR43280:SF10">
    <property type="entry name" value="REGULATORY PROTEIN POCR"/>
    <property type="match status" value="1"/>
</dbReference>
<dbReference type="GO" id="GO:0000160">
    <property type="term" value="P:phosphorelay signal transduction system"/>
    <property type="evidence" value="ECO:0007669"/>
    <property type="project" value="InterPro"/>
</dbReference>
<dbReference type="InterPro" id="IPR001789">
    <property type="entry name" value="Sig_transdc_resp-reg_receiver"/>
</dbReference>
<evidence type="ECO:0000313" key="7">
    <source>
        <dbReference type="EMBL" id="OBR69049.1"/>
    </source>
</evidence>
<dbReference type="GO" id="GO:0003700">
    <property type="term" value="F:DNA-binding transcription factor activity"/>
    <property type="evidence" value="ECO:0007669"/>
    <property type="project" value="InterPro"/>
</dbReference>
<dbReference type="Gene3D" id="3.40.50.2300">
    <property type="match status" value="1"/>
</dbReference>
<dbReference type="PROSITE" id="PS50110">
    <property type="entry name" value="RESPONSE_REGULATORY"/>
    <property type="match status" value="1"/>
</dbReference>
<dbReference type="PANTHER" id="PTHR43280">
    <property type="entry name" value="ARAC-FAMILY TRANSCRIPTIONAL REGULATOR"/>
    <property type="match status" value="1"/>
</dbReference>
<proteinExistence type="predicted"/>
<dbReference type="InterPro" id="IPR018060">
    <property type="entry name" value="HTH_AraC"/>
</dbReference>
<keyword evidence="3" id="KW-0804">Transcription</keyword>
<evidence type="ECO:0000256" key="1">
    <source>
        <dbReference type="ARBA" id="ARBA00023015"/>
    </source>
</evidence>
<dbReference type="InterPro" id="IPR009057">
    <property type="entry name" value="Homeodomain-like_sf"/>
</dbReference>
<dbReference type="AlphaFoldDB" id="A0A1A5YU20"/>
<sequence>MSAITICIIDDVKAVIDGLLKKIPWSEHGIEIAGTAMNGQEGLELIRERKPDIVLTDIRMPGRSGIDMIREMRNGSEPEAKVIFFSGYSDFECAKESVRLGAFDYLVKPFTSAQILEVALRAKAQIEAERLARSNRMELERKVRESLPYLRQEYFRLLIRHGELPERAGEKWDFLGIELDKSGFVAMVAQLDGFMDENARLSVREVELARFAVQNIMEETFRKETKGVVFREHLGQFVLLLNLKEDSQAMALAEACRHNVRQYAKRELSIGVGGPVDGICDISLSYEQAKTAISYQFYSDGGCIISYSDIATQAHITPQYSLDKEVELLYCLRSGNREGVESLLDAISEECLRYPAPPDPEVMTNLFYGLAFTIYRVVAEKADDKQRVWLDERLSVIKKGRYSSTSDLIQDVKALGMTGCEWVQKRQKNNVGQLIHQSLSYIASKLGSELTVQECAGVVHLSPSYFSNLFKKETGMTFMQYVTSARMDKAKELLLEGMQVQDITFELGYKDRPYFTELFKKHTGLTPTEFRGKYGQASLHGESE</sequence>
<dbReference type="InterPro" id="IPR020449">
    <property type="entry name" value="Tscrpt_reg_AraC-type_HTH"/>
</dbReference>
<organism evidence="7 8">
    <name type="scientific">Paenibacillus oryzae</name>
    <dbReference type="NCBI Taxonomy" id="1844972"/>
    <lineage>
        <taxon>Bacteria</taxon>
        <taxon>Bacillati</taxon>
        <taxon>Bacillota</taxon>
        <taxon>Bacilli</taxon>
        <taxon>Bacillales</taxon>
        <taxon>Paenibacillaceae</taxon>
        <taxon>Paenibacillus</taxon>
    </lineage>
</organism>
<accession>A0A1A5YU20</accession>
<dbReference type="SMART" id="SM00448">
    <property type="entry name" value="REC"/>
    <property type="match status" value="1"/>
</dbReference>
<feature type="domain" description="Response regulatory" evidence="6">
    <location>
        <begin position="5"/>
        <end position="123"/>
    </location>
</feature>
<evidence type="ECO:0000259" key="6">
    <source>
        <dbReference type="PROSITE" id="PS50110"/>
    </source>
</evidence>
<gene>
    <name evidence="7" type="ORF">A7K91_11095</name>
</gene>
<dbReference type="STRING" id="1844972.A7K91_11095"/>
<dbReference type="PROSITE" id="PS00041">
    <property type="entry name" value="HTH_ARAC_FAMILY_1"/>
    <property type="match status" value="1"/>
</dbReference>
<keyword evidence="8" id="KW-1185">Reference proteome</keyword>
<dbReference type="OrthoDB" id="9794370at2"/>
<dbReference type="Pfam" id="PF17853">
    <property type="entry name" value="GGDEF_2"/>
    <property type="match status" value="1"/>
</dbReference>
<name>A0A1A5YU20_9BACL</name>
<evidence type="ECO:0000256" key="4">
    <source>
        <dbReference type="PROSITE-ProRule" id="PRU00169"/>
    </source>
</evidence>
<dbReference type="GO" id="GO:0043565">
    <property type="term" value="F:sequence-specific DNA binding"/>
    <property type="evidence" value="ECO:0007669"/>
    <property type="project" value="InterPro"/>
</dbReference>
<evidence type="ECO:0000313" key="8">
    <source>
        <dbReference type="Proteomes" id="UP000092024"/>
    </source>
</evidence>
<dbReference type="RefSeq" id="WP_068678723.1">
    <property type="nucleotide sequence ID" value="NZ_LYPA01000022.1"/>
</dbReference>
<dbReference type="Gene3D" id="1.10.10.60">
    <property type="entry name" value="Homeodomain-like"/>
    <property type="match status" value="2"/>
</dbReference>
<dbReference type="Pfam" id="PF00072">
    <property type="entry name" value="Response_reg"/>
    <property type="match status" value="1"/>
</dbReference>
<dbReference type="InterPro" id="IPR011006">
    <property type="entry name" value="CheY-like_superfamily"/>
</dbReference>
<protein>
    <submittedName>
        <fullName evidence="7">DNA-binding response regulator</fullName>
    </submittedName>
</protein>
<feature type="domain" description="HTH araC/xylS-type" evidence="5">
    <location>
        <begin position="436"/>
        <end position="533"/>
    </location>
</feature>
<keyword evidence="2 7" id="KW-0238">DNA-binding</keyword>
<dbReference type="Proteomes" id="UP000092024">
    <property type="component" value="Unassembled WGS sequence"/>
</dbReference>